<dbReference type="InterPro" id="IPR052895">
    <property type="entry name" value="HetReg/Transcr_Mod"/>
</dbReference>
<gene>
    <name evidence="2" type="ORF">APUU_61389S</name>
</gene>
<dbReference type="OrthoDB" id="2157530at2759"/>
<name>A0A7R7XVH8_9EURO</name>
<sequence length="553" mass="62813">MAVFGNNINYSGSAPPIPKNDPNHPRWLLDTSNWKVCQYTDIEAEVHKEGYGILSYTWGKWAKWDEEPEGLPAGLQWKLPVIKNNDNGSNDSEDFLTVARQVVSRMQARYVWWDWMCVPQGNKLSDDLKKVKGEEVSKQMGIYAGAKESIVWLHCTDWEKDSAVRSLLENNVQKDSIEKFVESVDKLLVEMRKDEPWLTSGWTLQEGVLLSETVLLDHHGRSLRNPRFIHNNRQASVLDITAGLTTLAIHIASAFMKVNEEYNGGYYDEVANYITTSVSNYQKIAEFLSRLLRSGLIAYTKDSPLFVLAGKHSRHFSVKADECWALLGALGLGNITPPPDYNQELDQVKATFFGHLLKKHQWSLLLVAGHSLDDAHLTPQNWHTRFADGKYLPLGVFFDVHWKPNLPYLNWIGPTTQENKDAIHMQTPTGKHFTVLRLNNSSALARTYEQCHNDSGLPYIHVERVETPWFPTEMLFFPIADLQGTPNMPGSRCIQIEPIPRMVKDPVSGKKVKLNSHIGTLEGYFRGVIDIWAAEGDFTKDQDLHKLTLFSGV</sequence>
<dbReference type="KEGG" id="apuu:APUU_61389S"/>
<dbReference type="GeneID" id="64978338"/>
<feature type="domain" description="Heterokaryon incompatibility" evidence="1">
    <location>
        <begin position="51"/>
        <end position="206"/>
    </location>
</feature>
<keyword evidence="3" id="KW-1185">Reference proteome</keyword>
<protein>
    <recommendedName>
        <fullName evidence="1">Heterokaryon incompatibility domain-containing protein</fullName>
    </recommendedName>
</protein>
<accession>A0A7R7XVH8</accession>
<organism evidence="2 3">
    <name type="scientific">Aspergillus puulaauensis</name>
    <dbReference type="NCBI Taxonomy" id="1220207"/>
    <lineage>
        <taxon>Eukaryota</taxon>
        <taxon>Fungi</taxon>
        <taxon>Dikarya</taxon>
        <taxon>Ascomycota</taxon>
        <taxon>Pezizomycotina</taxon>
        <taxon>Eurotiomycetes</taxon>
        <taxon>Eurotiomycetidae</taxon>
        <taxon>Eurotiales</taxon>
        <taxon>Aspergillaceae</taxon>
        <taxon>Aspergillus</taxon>
    </lineage>
</organism>
<evidence type="ECO:0000313" key="2">
    <source>
        <dbReference type="EMBL" id="BCS28341.1"/>
    </source>
</evidence>
<dbReference type="Proteomes" id="UP000654913">
    <property type="component" value="Chromosome 6"/>
</dbReference>
<dbReference type="InterPro" id="IPR010730">
    <property type="entry name" value="HET"/>
</dbReference>
<reference evidence="2" key="2">
    <citation type="submission" date="2021-02" db="EMBL/GenBank/DDBJ databases">
        <title>Aspergillus puulaauensis MK2 genome sequence.</title>
        <authorList>
            <person name="Futagami T."/>
            <person name="Mori K."/>
            <person name="Kadooka C."/>
            <person name="Tanaka T."/>
        </authorList>
    </citation>
    <scope>NUCLEOTIDE SEQUENCE</scope>
    <source>
        <strain evidence="2">MK2</strain>
    </source>
</reference>
<dbReference type="PANTHER" id="PTHR24148:SF64">
    <property type="entry name" value="HETEROKARYON INCOMPATIBILITY DOMAIN-CONTAINING PROTEIN"/>
    <property type="match status" value="1"/>
</dbReference>
<reference evidence="2" key="1">
    <citation type="submission" date="2021-01" db="EMBL/GenBank/DDBJ databases">
        <authorList>
            <consortium name="Aspergillus puulaauensis MK2 genome sequencing consortium"/>
            <person name="Kazuki M."/>
            <person name="Futagami T."/>
        </authorList>
    </citation>
    <scope>NUCLEOTIDE SEQUENCE</scope>
    <source>
        <strain evidence="2">MK2</strain>
    </source>
</reference>
<dbReference type="Pfam" id="PF06985">
    <property type="entry name" value="HET"/>
    <property type="match status" value="1"/>
</dbReference>
<evidence type="ECO:0000313" key="3">
    <source>
        <dbReference type="Proteomes" id="UP000654913"/>
    </source>
</evidence>
<proteinExistence type="predicted"/>
<dbReference type="RefSeq" id="XP_041560527.1">
    <property type="nucleotide sequence ID" value="XM_041694726.1"/>
</dbReference>
<dbReference type="EMBL" id="AP024448">
    <property type="protein sequence ID" value="BCS28341.1"/>
    <property type="molecule type" value="Genomic_DNA"/>
</dbReference>
<evidence type="ECO:0000259" key="1">
    <source>
        <dbReference type="Pfam" id="PF06985"/>
    </source>
</evidence>
<dbReference type="AlphaFoldDB" id="A0A7R7XVH8"/>
<dbReference type="PANTHER" id="PTHR24148">
    <property type="entry name" value="ANKYRIN REPEAT DOMAIN-CONTAINING PROTEIN 39 HOMOLOG-RELATED"/>
    <property type="match status" value="1"/>
</dbReference>